<dbReference type="EMBL" id="CP043316">
    <property type="protein sequence ID" value="QEK38797.1"/>
    <property type="molecule type" value="Genomic_DNA"/>
</dbReference>
<evidence type="ECO:0000313" key="2">
    <source>
        <dbReference type="Proteomes" id="UP000325004"/>
    </source>
</evidence>
<evidence type="ECO:0000313" key="1">
    <source>
        <dbReference type="EMBL" id="QEK38797.1"/>
    </source>
</evidence>
<keyword evidence="2" id="KW-1185">Reference proteome</keyword>
<protein>
    <submittedName>
        <fullName evidence="1">Uncharacterized protein</fullName>
    </submittedName>
</protein>
<dbReference type="Proteomes" id="UP000325004">
    <property type="component" value="Chromosome"/>
</dbReference>
<name>A0A5C0UGF4_9PROT</name>
<accession>A0A5C0UGF4</accession>
<proteinExistence type="predicted"/>
<reference evidence="1 2" key="1">
    <citation type="submission" date="2019-08" db="EMBL/GenBank/DDBJ databases">
        <title>Highly reduced genomes of protist endosymbionts show evolutionary convergence.</title>
        <authorList>
            <person name="George E."/>
            <person name="Husnik F."/>
            <person name="Tashyreva D."/>
            <person name="Prokopchuk G."/>
            <person name="Horak A."/>
            <person name="Kwong W.K."/>
            <person name="Lukes J."/>
            <person name="Keeling P.J."/>
        </authorList>
    </citation>
    <scope>NUCLEOTIDE SEQUENCE [LARGE SCALE GENOMIC DNA]</scope>
    <source>
        <strain evidence="1">1604LC</strain>
    </source>
</reference>
<sequence>MAYTPLKGQLAYTSLICTPFQFVCTLDLLCKICNKIHKNLEITKTINMISYMKNAYNTVNNINRASIANMNIKHDEYRRES</sequence>
<dbReference type="AlphaFoldDB" id="A0A5C0UGF4"/>
<dbReference type="KEGG" id="cpri:FZC34_02700"/>
<organism evidence="1 2">
    <name type="scientific">Candidatus Cytomitobacter primus</name>
    <dbReference type="NCBI Taxonomy" id="2066024"/>
    <lineage>
        <taxon>Bacteria</taxon>
        <taxon>Pseudomonadati</taxon>
        <taxon>Pseudomonadota</taxon>
        <taxon>Alphaproteobacteria</taxon>
        <taxon>Holosporales</taxon>
        <taxon>Holosporaceae</taxon>
        <taxon>Candidatus Cytomitobacter</taxon>
    </lineage>
</organism>
<dbReference type="RefSeq" id="WP_148971918.1">
    <property type="nucleotide sequence ID" value="NZ_CP043316.1"/>
</dbReference>
<gene>
    <name evidence="1" type="ORF">FZC34_02700</name>
</gene>